<sequence length="185" mass="20725">MPRIELDLNPVDHITTDAIGKPGQRVFYIQATKGAETVTLIVEKVQIQTLALGVEDFLAELAQQFPHLPEASPEYDEARMRIHPPVDPLFRVGELALAYDSDQDRVVLIARELIAGEVERADEDVESEEESEAGVVRLWCTRSQLRAMCRWGLQVAAQGRPICPYCGQPMDPSGHFCPKRNGHKH</sequence>
<dbReference type="NCBIfam" id="TIGR03847">
    <property type="entry name" value="conserved hypothetical protein"/>
    <property type="match status" value="1"/>
</dbReference>
<reference evidence="1 2" key="1">
    <citation type="journal article" date="2018" name="Nat. Biotechnol.">
        <title>A standardized bacterial taxonomy based on genome phylogeny substantially revises the tree of life.</title>
        <authorList>
            <person name="Parks D.H."/>
            <person name="Chuvochina M."/>
            <person name="Waite D.W."/>
            <person name="Rinke C."/>
            <person name="Skarshewski A."/>
            <person name="Chaumeil P.A."/>
            <person name="Hugenholtz P."/>
        </authorList>
    </citation>
    <scope>NUCLEOTIDE SEQUENCE [LARGE SCALE GENOMIC DNA]</scope>
    <source>
        <strain evidence="1">UBA8781</strain>
    </source>
</reference>
<proteinExistence type="predicted"/>
<dbReference type="RefSeq" id="WP_062195637.1">
    <property type="nucleotide sequence ID" value="NZ_DF967965.1"/>
</dbReference>
<dbReference type="Proteomes" id="UP000264141">
    <property type="component" value="Unassembled WGS sequence"/>
</dbReference>
<comment type="caution">
    <text evidence="1">The sequence shown here is derived from an EMBL/GenBank/DDBJ whole genome shotgun (WGS) entry which is preliminary data.</text>
</comment>
<dbReference type="AlphaFoldDB" id="A0A3D1JDA8"/>
<evidence type="ECO:0000313" key="1">
    <source>
        <dbReference type="EMBL" id="HCE16512.1"/>
    </source>
</evidence>
<organism evidence="1 2">
    <name type="scientific">Anaerolinea thermolimosa</name>
    <dbReference type="NCBI Taxonomy" id="229919"/>
    <lineage>
        <taxon>Bacteria</taxon>
        <taxon>Bacillati</taxon>
        <taxon>Chloroflexota</taxon>
        <taxon>Anaerolineae</taxon>
        <taxon>Anaerolineales</taxon>
        <taxon>Anaerolineaceae</taxon>
        <taxon>Anaerolinea</taxon>
    </lineage>
</organism>
<accession>A0A3D1JDA8</accession>
<dbReference type="EMBL" id="DPBP01000005">
    <property type="protein sequence ID" value="HCE16512.1"/>
    <property type="molecule type" value="Genomic_DNA"/>
</dbReference>
<dbReference type="OrthoDB" id="156387at2"/>
<dbReference type="STRING" id="229919.GCA_001050195_03048"/>
<protein>
    <submittedName>
        <fullName evidence="1">DUF3090 domain-containing protein</fullName>
    </submittedName>
</protein>
<gene>
    <name evidence="1" type="ORF">DEQ80_01505</name>
</gene>
<dbReference type="Pfam" id="PF11290">
    <property type="entry name" value="DUF3090"/>
    <property type="match status" value="1"/>
</dbReference>
<dbReference type="InterPro" id="IPR021441">
    <property type="entry name" value="DUF3090"/>
</dbReference>
<evidence type="ECO:0000313" key="2">
    <source>
        <dbReference type="Proteomes" id="UP000264141"/>
    </source>
</evidence>
<name>A0A3D1JDA8_9CHLR</name>